<reference evidence="4" key="1">
    <citation type="submission" date="2014-11" db="EMBL/GenBank/DDBJ databases">
        <authorList>
            <person name="Otto D Thomas"/>
            <person name="Naeem Raeece"/>
        </authorList>
    </citation>
    <scope>NUCLEOTIDE SEQUENCE</scope>
</reference>
<dbReference type="PROSITE" id="PS50297">
    <property type="entry name" value="ANK_REP_REGION"/>
    <property type="match status" value="7"/>
</dbReference>
<dbReference type="Pfam" id="PF12796">
    <property type="entry name" value="Ank_2"/>
    <property type="match status" value="3"/>
</dbReference>
<dbReference type="Pfam" id="PF13637">
    <property type="entry name" value="Ank_4"/>
    <property type="match status" value="1"/>
</dbReference>
<dbReference type="PROSITE" id="PS50088">
    <property type="entry name" value="ANK_REPEAT"/>
    <property type="match status" value="7"/>
</dbReference>
<dbReference type="InterPro" id="IPR036770">
    <property type="entry name" value="Ankyrin_rpt-contain_sf"/>
</dbReference>
<keyword evidence="2 3" id="KW-0040">ANK repeat</keyword>
<sequence length="831" mass="90360">MLQDPDFSIEDLLRGGRQKMGETRQAVRTLREKFQAEYRNMVGQGVVAEVPPFHAKTFRNERLVNQKTKEQKEFTLFYCQPLNALQHMITCTCLRWPKGHRSIKTHSEQVYQRKAAGEGSGGSGEAATLERVYGPHPNTGDFFSDTFTALVPPSVAREEPERGLLPAMFNRNGMAKKRLTPMYLSSTSFDLNLMQSALGKVCLGFWPSTKLLEEEDTPEAQQALKKLHNEMTTFLFSDLARAESEGHSFSFLEPGGAIMDERGREEVRQRDVILHIPLQLLALNELEANKMMQQFDKTTCALLCSQVPVHALWSLKLNAWTSHSMDATEPTDPAPSLFLLTPVLLRNVRRFVPVSAEFLQEYLRNFPKEGRPDDLLLLLRLGADVNGLVSAPREERAHWVDLPFSQAALHVAARHGSVQAVGLLLYLGADPEKKTGGGRHMPPDDLMCTADQAGKTALMQASEKGHDPVIRMLLERGANADAVDRFGLAAFFFAAQSGHASIIKIFVEAKADVHLTCALGCTALMRAAGGGREEVMRVLLEAGADVNAADRARRTALTVASQKGRVGAVRVLMEAKPEVNWVTNLGWTALVSAASNGHAGVVRGLLADRSSLMDGWGQWALCKASEGGHGGVIGALLEGGVDPDWVSQEGKTALMYASEAGRVEAVKALLEGNANADVVSRVGGHTALMLAASRRQTEVVRVLLQTGVKTGTSDLDGRTVLTYAAQHGLKDIVKALMDERIDPNQADRKRRLPLIEASRNGRTDVVKLLSEAGADVNAVDWHGRTALIVAAQSGLTGVVSVLLEAEGIDVCFVDQCGGSAGKMRSTDGMTV</sequence>
<evidence type="ECO:0000313" key="4">
    <source>
        <dbReference type="EMBL" id="CEM49033.1"/>
    </source>
</evidence>
<dbReference type="InterPro" id="IPR002110">
    <property type="entry name" value="Ankyrin_rpt"/>
</dbReference>
<dbReference type="SMART" id="SM00248">
    <property type="entry name" value="ANK"/>
    <property type="match status" value="12"/>
</dbReference>
<name>A0A0G4HWZ8_9ALVE</name>
<dbReference type="VEuPathDB" id="CryptoDB:Cvel_9166"/>
<feature type="repeat" description="ANK" evidence="3">
    <location>
        <begin position="404"/>
        <end position="436"/>
    </location>
</feature>
<evidence type="ECO:0000256" key="2">
    <source>
        <dbReference type="ARBA" id="ARBA00023043"/>
    </source>
</evidence>
<feature type="repeat" description="ANK" evidence="3">
    <location>
        <begin position="683"/>
        <end position="715"/>
    </location>
</feature>
<dbReference type="EMBL" id="CDMZ01004213">
    <property type="protein sequence ID" value="CEM49033.1"/>
    <property type="molecule type" value="Genomic_DNA"/>
</dbReference>
<keyword evidence="1" id="KW-0677">Repeat</keyword>
<feature type="repeat" description="ANK" evidence="3">
    <location>
        <begin position="716"/>
        <end position="748"/>
    </location>
</feature>
<dbReference type="AlphaFoldDB" id="A0A0G4HWZ8"/>
<gene>
    <name evidence="4" type="ORF">Cvel_9166</name>
</gene>
<dbReference type="PhylomeDB" id="A0A0G4HWZ8"/>
<feature type="repeat" description="ANK" evidence="3">
    <location>
        <begin position="453"/>
        <end position="485"/>
    </location>
</feature>
<dbReference type="InterPro" id="IPR050889">
    <property type="entry name" value="Dendritic_Spine_Reg/Scaffold"/>
</dbReference>
<evidence type="ECO:0000256" key="1">
    <source>
        <dbReference type="ARBA" id="ARBA00022737"/>
    </source>
</evidence>
<dbReference type="SUPFAM" id="SSF48403">
    <property type="entry name" value="Ankyrin repeat"/>
    <property type="match status" value="1"/>
</dbReference>
<dbReference type="Gene3D" id="1.25.40.20">
    <property type="entry name" value="Ankyrin repeat-containing domain"/>
    <property type="match status" value="4"/>
</dbReference>
<evidence type="ECO:0000256" key="3">
    <source>
        <dbReference type="PROSITE-ProRule" id="PRU00023"/>
    </source>
</evidence>
<dbReference type="Pfam" id="PF00023">
    <property type="entry name" value="Ank"/>
    <property type="match status" value="1"/>
</dbReference>
<feature type="repeat" description="ANK" evidence="3">
    <location>
        <begin position="649"/>
        <end position="681"/>
    </location>
</feature>
<organism evidence="4">
    <name type="scientific">Chromera velia CCMP2878</name>
    <dbReference type="NCBI Taxonomy" id="1169474"/>
    <lineage>
        <taxon>Eukaryota</taxon>
        <taxon>Sar</taxon>
        <taxon>Alveolata</taxon>
        <taxon>Colpodellida</taxon>
        <taxon>Chromeraceae</taxon>
        <taxon>Chromera</taxon>
    </lineage>
</organism>
<accession>A0A0G4HWZ8</accession>
<dbReference type="PRINTS" id="PR01415">
    <property type="entry name" value="ANKYRIN"/>
</dbReference>
<dbReference type="PANTHER" id="PTHR24166">
    <property type="entry name" value="ROLLING PEBBLES, ISOFORM B"/>
    <property type="match status" value="1"/>
</dbReference>
<proteinExistence type="predicted"/>
<dbReference type="PANTHER" id="PTHR24166:SF48">
    <property type="entry name" value="PROTEIN VAPYRIN"/>
    <property type="match status" value="1"/>
</dbReference>
<feature type="repeat" description="ANK" evidence="3">
    <location>
        <begin position="749"/>
        <end position="781"/>
    </location>
</feature>
<feature type="repeat" description="ANK" evidence="3">
    <location>
        <begin position="519"/>
        <end position="551"/>
    </location>
</feature>
<protein>
    <submittedName>
        <fullName evidence="4">Uncharacterized protein</fullName>
    </submittedName>
</protein>